<dbReference type="SUPFAM" id="SSF56954">
    <property type="entry name" value="Outer membrane efflux proteins (OEP)"/>
    <property type="match status" value="1"/>
</dbReference>
<dbReference type="EMBL" id="JASZYV010000005">
    <property type="protein sequence ID" value="MDM0047019.1"/>
    <property type="molecule type" value="Genomic_DNA"/>
</dbReference>
<evidence type="ECO:0000313" key="3">
    <source>
        <dbReference type="EMBL" id="MDM0047019.1"/>
    </source>
</evidence>
<evidence type="ECO:0000256" key="1">
    <source>
        <dbReference type="ARBA" id="ARBA00007613"/>
    </source>
</evidence>
<dbReference type="RefSeq" id="WP_286662127.1">
    <property type="nucleotide sequence ID" value="NZ_JASZYV010000005.1"/>
</dbReference>
<feature type="signal peptide" evidence="2">
    <location>
        <begin position="1"/>
        <end position="22"/>
    </location>
</feature>
<gene>
    <name evidence="3" type="ORF">QTH91_21185</name>
</gene>
<proteinExistence type="inferred from homology"/>
<reference evidence="3" key="1">
    <citation type="submission" date="2023-06" db="EMBL/GenBank/DDBJ databases">
        <authorList>
            <person name="Jiang Y."/>
            <person name="Liu Q."/>
        </authorList>
    </citation>
    <scope>NUCLEOTIDE SEQUENCE</scope>
    <source>
        <strain evidence="3">CGMCC 1.12089</strain>
    </source>
</reference>
<organism evidence="3 4">
    <name type="scientific">Variovorax dokdonensis</name>
    <dbReference type="NCBI Taxonomy" id="344883"/>
    <lineage>
        <taxon>Bacteria</taxon>
        <taxon>Pseudomonadati</taxon>
        <taxon>Pseudomonadota</taxon>
        <taxon>Betaproteobacteria</taxon>
        <taxon>Burkholderiales</taxon>
        <taxon>Comamonadaceae</taxon>
        <taxon>Variovorax</taxon>
    </lineage>
</organism>
<dbReference type="InterPro" id="IPR003423">
    <property type="entry name" value="OMP_efflux"/>
</dbReference>
<dbReference type="PANTHER" id="PTHR30203:SF24">
    <property type="entry name" value="BLR4935 PROTEIN"/>
    <property type="match status" value="1"/>
</dbReference>
<dbReference type="Gene3D" id="1.20.1600.10">
    <property type="entry name" value="Outer membrane efflux proteins (OEP)"/>
    <property type="match status" value="1"/>
</dbReference>
<comment type="caution">
    <text evidence="3">The sequence shown here is derived from an EMBL/GenBank/DDBJ whole genome shotgun (WGS) entry which is preliminary data.</text>
</comment>
<name>A0ABT7NGE4_9BURK</name>
<comment type="similarity">
    <text evidence="1">Belongs to the outer membrane factor (OMF) (TC 1.B.17) family.</text>
</comment>
<feature type="chain" id="PRO_5045918769" evidence="2">
    <location>
        <begin position="23"/>
        <end position="437"/>
    </location>
</feature>
<protein>
    <submittedName>
        <fullName evidence="3">TolC family protein</fullName>
    </submittedName>
</protein>
<accession>A0ABT7NGE4</accession>
<dbReference type="PANTHER" id="PTHR30203">
    <property type="entry name" value="OUTER MEMBRANE CATION EFFLUX PROTEIN"/>
    <property type="match status" value="1"/>
</dbReference>
<dbReference type="Pfam" id="PF02321">
    <property type="entry name" value="OEP"/>
    <property type="match status" value="2"/>
</dbReference>
<dbReference type="Proteomes" id="UP001174908">
    <property type="component" value="Unassembled WGS sequence"/>
</dbReference>
<dbReference type="InterPro" id="IPR010131">
    <property type="entry name" value="MdtP/NodT-like"/>
</dbReference>
<evidence type="ECO:0000313" key="4">
    <source>
        <dbReference type="Proteomes" id="UP001174908"/>
    </source>
</evidence>
<sequence length="437" mass="46232">MRRPVVPVVIAMLALAFVSARAEPIAARLPTFGESPLPLAEAPTALTLASAWQQALNGNPDLAAARSEIAASEGARIQAGAFPNPTLDVGLEDQRTKTRTTTVLLSQPIELGGKRAARIESAERGIDVARTQLDAKRLDIQANVTAAFFAALVAQERVSLAKASLDIARRGAEVAGKRVAAGKVSPVEETKAKVAQSSAGLELAQAQGDLRTSLAQLRAAIGSGPAIERVDGNAVQTPRLPSPAEVAARLDDAPAVREARLEVRRLEALSDLERAKRIPDLTVTVGATRPNEIARNQAVLGVSIPLPIFDTNRGNIQEAMRRQDKAEDLAKATELRVRTEASVALQRMETALSLVGTLQDEILPGAQLALDAATKGFELGKFNYLDALDAQRTLLEARSQYLNALAEAHKSSADLQRLLGPVGLSAAQSIPASQSLQ</sequence>
<keyword evidence="4" id="KW-1185">Reference proteome</keyword>
<keyword evidence="2" id="KW-0732">Signal</keyword>
<evidence type="ECO:0000256" key="2">
    <source>
        <dbReference type="SAM" id="SignalP"/>
    </source>
</evidence>